<protein>
    <submittedName>
        <fullName evidence="1">Uncharacterized protein</fullName>
    </submittedName>
</protein>
<evidence type="ECO:0000313" key="1">
    <source>
        <dbReference type="EMBL" id="VXA88641.1"/>
    </source>
</evidence>
<evidence type="ECO:0000313" key="2">
    <source>
        <dbReference type="Proteomes" id="UP000439123"/>
    </source>
</evidence>
<organism evidence="1 2">
    <name type="scientific">Aeromonas veronii</name>
    <dbReference type="NCBI Taxonomy" id="654"/>
    <lineage>
        <taxon>Bacteria</taxon>
        <taxon>Pseudomonadati</taxon>
        <taxon>Pseudomonadota</taxon>
        <taxon>Gammaproteobacteria</taxon>
        <taxon>Aeromonadales</taxon>
        <taxon>Aeromonadaceae</taxon>
        <taxon>Aeromonas</taxon>
    </lineage>
</organism>
<dbReference type="AlphaFoldDB" id="A0A653LBB2"/>
<proteinExistence type="predicted"/>
<name>A0A653LBB2_AERVE</name>
<reference evidence="1 2" key="1">
    <citation type="submission" date="2019-10" db="EMBL/GenBank/DDBJ databases">
        <authorList>
            <person name="Karimi E."/>
        </authorList>
    </citation>
    <scope>NUCLEOTIDE SEQUENCE [LARGE SCALE GENOMIC DNA]</scope>
    <source>
        <strain evidence="1">Aeromonas sp. 8C</strain>
    </source>
</reference>
<dbReference type="Proteomes" id="UP000439123">
    <property type="component" value="Unassembled WGS sequence"/>
</dbReference>
<sequence length="61" mass="7139">MNLWAFFGSYRYFQGAKSRHLPAPQLPAKYRHAQSWKRTKCGDCNKLSIFFSKLESKPSID</sequence>
<gene>
    <name evidence="1" type="ORF">AERO8C_70269</name>
</gene>
<dbReference type="EMBL" id="CABWLC010000020">
    <property type="protein sequence ID" value="VXA88641.1"/>
    <property type="molecule type" value="Genomic_DNA"/>
</dbReference>
<accession>A0A653LBB2</accession>